<comment type="caution">
    <text evidence="2">The sequence shown here is derived from an EMBL/GenBank/DDBJ whole genome shotgun (WGS) entry which is preliminary data.</text>
</comment>
<dbReference type="KEGG" id="mgl:MGL_4165"/>
<gene>
    <name evidence="2" type="ORF">MGL_4165</name>
</gene>
<feature type="compositionally biased region" description="Low complexity" evidence="1">
    <location>
        <begin position="10"/>
        <end position="30"/>
    </location>
</feature>
<dbReference type="Gene3D" id="3.30.710.10">
    <property type="entry name" value="Potassium Channel Kv1.1, Chain A"/>
    <property type="match status" value="1"/>
</dbReference>
<evidence type="ECO:0000256" key="1">
    <source>
        <dbReference type="SAM" id="MobiDB-lite"/>
    </source>
</evidence>
<feature type="compositionally biased region" description="Acidic residues" evidence="1">
    <location>
        <begin position="31"/>
        <end position="51"/>
    </location>
</feature>
<organism evidence="2 3">
    <name type="scientific">Malassezia globosa (strain ATCC MYA-4612 / CBS 7966)</name>
    <name type="common">Dandruff-associated fungus</name>
    <dbReference type="NCBI Taxonomy" id="425265"/>
    <lineage>
        <taxon>Eukaryota</taxon>
        <taxon>Fungi</taxon>
        <taxon>Dikarya</taxon>
        <taxon>Basidiomycota</taxon>
        <taxon>Ustilaginomycotina</taxon>
        <taxon>Malasseziomycetes</taxon>
        <taxon>Malasseziales</taxon>
        <taxon>Malasseziaceae</taxon>
        <taxon>Malassezia</taxon>
    </lineage>
</organism>
<dbReference type="GeneID" id="5853026"/>
<dbReference type="OMA" id="HWEEVKT"/>
<proteinExistence type="predicted"/>
<feature type="compositionally biased region" description="Polar residues" evidence="1">
    <location>
        <begin position="86"/>
        <end position="117"/>
    </location>
</feature>
<dbReference type="Proteomes" id="UP000008837">
    <property type="component" value="Unassembled WGS sequence"/>
</dbReference>
<reference evidence="2 3" key="1">
    <citation type="journal article" date="2007" name="Proc. Natl. Acad. Sci. U.S.A.">
        <title>Dandruff-associated Malassezia genomes reveal convergent and divergent virulence traits shared with plant and human fungal pathogens.</title>
        <authorList>
            <person name="Xu J."/>
            <person name="Saunders C.W."/>
            <person name="Hu P."/>
            <person name="Grant R.A."/>
            <person name="Boekhout T."/>
            <person name="Kuramae E.E."/>
            <person name="Kronstad J.W."/>
            <person name="Deangelis Y.M."/>
            <person name="Reeder N.L."/>
            <person name="Johnstone K.R."/>
            <person name="Leland M."/>
            <person name="Fieno A.M."/>
            <person name="Begley W.M."/>
            <person name="Sun Y."/>
            <person name="Lacey M.P."/>
            <person name="Chaudhary T."/>
            <person name="Keough T."/>
            <person name="Chu L."/>
            <person name="Sears R."/>
            <person name="Yuan B."/>
            <person name="Dawson T.L.Jr."/>
        </authorList>
    </citation>
    <scope>NUCLEOTIDE SEQUENCE [LARGE SCALE GENOMIC DNA]</scope>
    <source>
        <strain evidence="3">ATCC MYA-4612 / CBS 7966</strain>
    </source>
</reference>
<dbReference type="STRING" id="425265.A8QD97"/>
<evidence type="ECO:0000313" key="2">
    <source>
        <dbReference type="EMBL" id="EDP41472.1"/>
    </source>
</evidence>
<feature type="compositionally biased region" description="Basic and acidic residues" evidence="1">
    <location>
        <begin position="159"/>
        <end position="171"/>
    </location>
</feature>
<accession>A8QD97</accession>
<name>A8QD97_MALGO</name>
<feature type="region of interest" description="Disordered" evidence="1">
    <location>
        <begin position="1"/>
        <end position="256"/>
    </location>
</feature>
<evidence type="ECO:0000313" key="3">
    <source>
        <dbReference type="Proteomes" id="UP000008837"/>
    </source>
</evidence>
<dbReference type="RefSeq" id="XP_001728686.1">
    <property type="nucleotide sequence ID" value="XM_001728634.1"/>
</dbReference>
<dbReference type="VEuPathDB" id="FungiDB:MGL_4165"/>
<feature type="compositionally biased region" description="Polar residues" evidence="1">
    <location>
        <begin position="129"/>
        <end position="139"/>
    </location>
</feature>
<evidence type="ECO:0008006" key="4">
    <source>
        <dbReference type="Google" id="ProtNLM"/>
    </source>
</evidence>
<protein>
    <recommendedName>
        <fullName evidence="4">BTB domain-containing protein</fullName>
    </recommendedName>
</protein>
<dbReference type="InParanoid" id="A8QD97"/>
<sequence length="423" mass="45373">MESYYLPSQSDAVTLSDTSSVSTSLAPSAVGEEEFEDAETDDDDDTIEEESIISMPRARGPPSTSTLDPPSPGIARGLGQGPLGKSGSNIPSSMLGNSPTTPLGPSLHTLSSESSLNGPLPKDPAPTSAIPTSAFTPSSRRGLEFRGGASFFKNLRKKKDSDEPPPHEEVGGTRLNQLSPSHPETAPVAKPLPILATTQSPPGQVDKTPAPVPLGAVTPRARQTGSARPGGASIASSQPQRDSARIRPAPMPPRMPGVRRVLVKGVSPRTLQALLFYMYTNQVHFVSIPHMPPHGHKNSLHEEALSHLGNGSKQNPALWPPAFSNKAAYCLGKQLDLHDLAVRAFEHISMNLSVRSVLADLLSPFGDRFSDVQRVHLDFITQHWEEVKTRPDFVPIVENLAQGQYPKSSASLFQLFSKLSVRP</sequence>
<dbReference type="InterPro" id="IPR011333">
    <property type="entry name" value="SKP1/BTB/POZ_sf"/>
</dbReference>
<keyword evidence="3" id="KW-1185">Reference proteome</keyword>
<dbReference type="OrthoDB" id="6359816at2759"/>
<dbReference type="AlphaFoldDB" id="A8QD97"/>
<dbReference type="EMBL" id="AAYY01000021">
    <property type="protein sequence ID" value="EDP41472.1"/>
    <property type="molecule type" value="Genomic_DNA"/>
</dbReference>